<dbReference type="AlphaFoldDB" id="A0A9Q0YSJ4"/>
<dbReference type="EMBL" id="JAIZAY010000016">
    <property type="protein sequence ID" value="KAJ8026835.1"/>
    <property type="molecule type" value="Genomic_DNA"/>
</dbReference>
<protein>
    <submittedName>
        <fullName evidence="1">Uncharacterized protein</fullName>
    </submittedName>
</protein>
<proteinExistence type="predicted"/>
<reference evidence="1" key="1">
    <citation type="submission" date="2021-10" db="EMBL/GenBank/DDBJ databases">
        <title>Tropical sea cucumber genome reveals ecological adaptation and Cuvierian tubules defense mechanism.</title>
        <authorList>
            <person name="Chen T."/>
        </authorList>
    </citation>
    <scope>NUCLEOTIDE SEQUENCE</scope>
    <source>
        <strain evidence="1">Nanhai2018</strain>
        <tissue evidence="1">Muscle</tissue>
    </source>
</reference>
<keyword evidence="2" id="KW-1185">Reference proteome</keyword>
<organism evidence="1 2">
    <name type="scientific">Holothuria leucospilota</name>
    <name type="common">Black long sea cucumber</name>
    <name type="synonym">Mertensiothuria leucospilota</name>
    <dbReference type="NCBI Taxonomy" id="206669"/>
    <lineage>
        <taxon>Eukaryota</taxon>
        <taxon>Metazoa</taxon>
        <taxon>Echinodermata</taxon>
        <taxon>Eleutherozoa</taxon>
        <taxon>Echinozoa</taxon>
        <taxon>Holothuroidea</taxon>
        <taxon>Aspidochirotacea</taxon>
        <taxon>Aspidochirotida</taxon>
        <taxon>Holothuriidae</taxon>
        <taxon>Holothuria</taxon>
    </lineage>
</organism>
<sequence>MFQLPLPCLALPRELSIKIEGSSDAVCLTAATKERFPVLAQRSWTTATSHSVFQIPTMHMVICCLPLPYTADLRQCSMKTTSQLEL</sequence>
<evidence type="ECO:0000313" key="2">
    <source>
        <dbReference type="Proteomes" id="UP001152320"/>
    </source>
</evidence>
<evidence type="ECO:0000313" key="1">
    <source>
        <dbReference type="EMBL" id="KAJ8026835.1"/>
    </source>
</evidence>
<name>A0A9Q0YSJ4_HOLLE</name>
<dbReference type="Proteomes" id="UP001152320">
    <property type="component" value="Chromosome 16"/>
</dbReference>
<accession>A0A9Q0YSJ4</accession>
<gene>
    <name evidence="1" type="ORF">HOLleu_31786</name>
</gene>
<comment type="caution">
    <text evidence="1">The sequence shown here is derived from an EMBL/GenBank/DDBJ whole genome shotgun (WGS) entry which is preliminary data.</text>
</comment>